<name>A0ABV3QB62_9GAMM</name>
<proteinExistence type="predicted"/>
<keyword evidence="3" id="KW-1185">Reference proteome</keyword>
<dbReference type="InterPro" id="IPR031165">
    <property type="entry name" value="GNAT_YJDJ"/>
</dbReference>
<keyword evidence="2" id="KW-0012">Acyltransferase</keyword>
<dbReference type="PANTHER" id="PTHR31435:SF9">
    <property type="entry name" value="PROTEIN NATD1"/>
    <property type="match status" value="1"/>
</dbReference>
<dbReference type="InterPro" id="IPR016181">
    <property type="entry name" value="Acyl_CoA_acyltransferase"/>
</dbReference>
<evidence type="ECO:0000313" key="3">
    <source>
        <dbReference type="Proteomes" id="UP001556220"/>
    </source>
</evidence>
<dbReference type="RefSeq" id="WP_367853112.1">
    <property type="nucleotide sequence ID" value="NZ_JBFOHK010000001.1"/>
</dbReference>
<dbReference type="InterPro" id="IPR045057">
    <property type="entry name" value="Gcn5-rel_NAT"/>
</dbReference>
<dbReference type="EMBL" id="JBFOHK010000001">
    <property type="protein sequence ID" value="MEW9571049.1"/>
    <property type="molecule type" value="Genomic_DNA"/>
</dbReference>
<organism evidence="2 3">
    <name type="scientific">Rhodanobacter lycopersici</name>
    <dbReference type="NCBI Taxonomy" id="3162487"/>
    <lineage>
        <taxon>Bacteria</taxon>
        <taxon>Pseudomonadati</taxon>
        <taxon>Pseudomonadota</taxon>
        <taxon>Gammaproteobacteria</taxon>
        <taxon>Lysobacterales</taxon>
        <taxon>Rhodanobacteraceae</taxon>
        <taxon>Rhodanobacter</taxon>
    </lineage>
</organism>
<reference evidence="2 3" key="1">
    <citation type="submission" date="2024-06" db="EMBL/GenBank/DDBJ databases">
        <authorList>
            <person name="Woo H."/>
        </authorList>
    </citation>
    <scope>NUCLEOTIDE SEQUENCE [LARGE SCALE GENOMIC DNA]</scope>
    <source>
        <strain evidence="2 3">Si-c</strain>
    </source>
</reference>
<keyword evidence="2" id="KW-0808">Transferase</keyword>
<dbReference type="PANTHER" id="PTHR31435">
    <property type="entry name" value="PROTEIN NATD1"/>
    <property type="match status" value="1"/>
</dbReference>
<accession>A0ABV3QB62</accession>
<dbReference type="Pfam" id="PF14542">
    <property type="entry name" value="Acetyltransf_CG"/>
    <property type="match status" value="1"/>
</dbReference>
<dbReference type="GO" id="GO:0016746">
    <property type="term" value="F:acyltransferase activity"/>
    <property type="evidence" value="ECO:0007669"/>
    <property type="project" value="UniProtKB-KW"/>
</dbReference>
<sequence length="91" mass="9873">MSLDIQHNRAAQRFEVEAEGTLCVLDYTLAEGGMAITRTLVPPPAGGRGVAGELVRTALDFARAKGWKVAPLCSYAEAWMARHPDYADLRA</sequence>
<feature type="domain" description="N-acetyltransferase" evidence="1">
    <location>
        <begin position="6"/>
        <end position="91"/>
    </location>
</feature>
<dbReference type="PROSITE" id="PS51729">
    <property type="entry name" value="GNAT_YJDJ"/>
    <property type="match status" value="1"/>
</dbReference>
<evidence type="ECO:0000313" key="2">
    <source>
        <dbReference type="EMBL" id="MEW9571049.1"/>
    </source>
</evidence>
<gene>
    <name evidence="2" type="ORF">ABQJ54_04750</name>
</gene>
<dbReference type="EC" id="2.3.1.-" evidence="2"/>
<protein>
    <submittedName>
        <fullName evidence="2">GNAT family N-acetyltransferase</fullName>
        <ecNumber evidence="2">2.3.1.-</ecNumber>
    </submittedName>
</protein>
<dbReference type="SUPFAM" id="SSF55729">
    <property type="entry name" value="Acyl-CoA N-acyltransferases (Nat)"/>
    <property type="match status" value="1"/>
</dbReference>
<dbReference type="Gene3D" id="3.40.630.30">
    <property type="match status" value="1"/>
</dbReference>
<evidence type="ECO:0000259" key="1">
    <source>
        <dbReference type="PROSITE" id="PS51729"/>
    </source>
</evidence>
<comment type="caution">
    <text evidence="2">The sequence shown here is derived from an EMBL/GenBank/DDBJ whole genome shotgun (WGS) entry which is preliminary data.</text>
</comment>
<dbReference type="Proteomes" id="UP001556220">
    <property type="component" value="Unassembled WGS sequence"/>
</dbReference>